<evidence type="ECO:0000256" key="4">
    <source>
        <dbReference type="ARBA" id="ARBA00022679"/>
    </source>
</evidence>
<dbReference type="InterPro" id="IPR001173">
    <property type="entry name" value="Glyco_trans_2-like"/>
</dbReference>
<dbReference type="PANTHER" id="PTHR43179">
    <property type="entry name" value="RHAMNOSYLTRANSFERASE WBBL"/>
    <property type="match status" value="1"/>
</dbReference>
<dbReference type="AlphaFoldDB" id="A0A225C7T9"/>
<reference evidence="7" key="1">
    <citation type="submission" date="2017-08" db="EMBL/GenBank/DDBJ databases">
        <title>Genomes of multiple Clavibacter strains from different subspecies.</title>
        <authorList>
            <person name="Yuan X.-K."/>
            <person name="Li X.-S."/>
            <person name="Nie J."/>
            <person name="De Boer S.H."/>
        </authorList>
    </citation>
    <scope>NUCLEOTIDE SEQUENCE [LARGE SCALE GENOMIC DNA]</scope>
    <source>
        <strain evidence="7">ATCC 33566</strain>
    </source>
</reference>
<dbReference type="Gene3D" id="3.90.550.10">
    <property type="entry name" value="Spore Coat Polysaccharide Biosynthesis Protein SpsA, Chain A"/>
    <property type="match status" value="1"/>
</dbReference>
<gene>
    <name evidence="7" type="ORF">B5P24_06960</name>
</gene>
<dbReference type="PANTHER" id="PTHR43179:SF12">
    <property type="entry name" value="GALACTOFURANOSYLTRANSFERASE GLFT2"/>
    <property type="match status" value="1"/>
</dbReference>
<dbReference type="SUPFAM" id="SSF53448">
    <property type="entry name" value="Nucleotide-diphospho-sugar transferases"/>
    <property type="match status" value="1"/>
</dbReference>
<evidence type="ECO:0000313" key="7">
    <source>
        <dbReference type="EMBL" id="OQJ62748.1"/>
    </source>
</evidence>
<evidence type="ECO:0000256" key="2">
    <source>
        <dbReference type="ARBA" id="ARBA00006739"/>
    </source>
</evidence>
<dbReference type="GO" id="GO:0016757">
    <property type="term" value="F:glycosyltransferase activity"/>
    <property type="evidence" value="ECO:0007669"/>
    <property type="project" value="UniProtKB-KW"/>
</dbReference>
<feature type="region of interest" description="Disordered" evidence="5">
    <location>
        <begin position="318"/>
        <end position="368"/>
    </location>
</feature>
<dbReference type="CDD" id="cd00761">
    <property type="entry name" value="Glyco_tranf_GTA_type"/>
    <property type="match status" value="1"/>
</dbReference>
<evidence type="ECO:0000313" key="8">
    <source>
        <dbReference type="Proteomes" id="UP000215316"/>
    </source>
</evidence>
<dbReference type="RefSeq" id="WP_094127537.1">
    <property type="nucleotide sequence ID" value="NZ_CP040788.1"/>
</dbReference>
<organism evidence="7 8">
    <name type="scientific">Clavibacter tessellarius</name>
    <dbReference type="NCBI Taxonomy" id="31965"/>
    <lineage>
        <taxon>Bacteria</taxon>
        <taxon>Bacillati</taxon>
        <taxon>Actinomycetota</taxon>
        <taxon>Actinomycetes</taxon>
        <taxon>Micrococcales</taxon>
        <taxon>Microbacteriaceae</taxon>
        <taxon>Clavibacter</taxon>
    </lineage>
</organism>
<feature type="region of interest" description="Disordered" evidence="5">
    <location>
        <begin position="1"/>
        <end position="45"/>
    </location>
</feature>
<accession>A0A225C7T9</accession>
<comment type="caution">
    <text evidence="7">The sequence shown here is derived from an EMBL/GenBank/DDBJ whole genome shotgun (WGS) entry which is preliminary data.</text>
</comment>
<proteinExistence type="inferred from homology"/>
<evidence type="ECO:0000256" key="5">
    <source>
        <dbReference type="SAM" id="MobiDB-lite"/>
    </source>
</evidence>
<evidence type="ECO:0000259" key="6">
    <source>
        <dbReference type="Pfam" id="PF00535"/>
    </source>
</evidence>
<name>A0A225C7T9_9MICO</name>
<keyword evidence="3" id="KW-0328">Glycosyltransferase</keyword>
<comment type="similarity">
    <text evidence="2">Belongs to the glycosyltransferase 2 family.</text>
</comment>
<dbReference type="EMBL" id="MZMQ01000001">
    <property type="protein sequence ID" value="OQJ62748.1"/>
    <property type="molecule type" value="Genomic_DNA"/>
</dbReference>
<dbReference type="Pfam" id="PF00535">
    <property type="entry name" value="Glycos_transf_2"/>
    <property type="match status" value="1"/>
</dbReference>
<dbReference type="OrthoDB" id="9787979at2"/>
<evidence type="ECO:0000256" key="1">
    <source>
        <dbReference type="ARBA" id="ARBA00004776"/>
    </source>
</evidence>
<comment type="pathway">
    <text evidence="1">Cell wall biogenesis; cell wall polysaccharide biosynthesis.</text>
</comment>
<sequence>MPAGVGAGAIPGSGSGAGAGAGANASPGTGAGRRSRRWSGEWGARRAPDAPRIDVLIPSAGRAAELAVTLSGLAGQDDPPFRVVVSDQSDGFRASVEPSVQGMVRVLRAQGREVEVVAHLPRRGIAEHRASLLARATADAVLFLDDDVWLEPGMLRRMHDALDALGIGFVGAAVQGLSYLDDRRAHEAADFTPWGDAVEPERIRRGTPAFDRWPLHNAANLAHIAADLDLEVDTWLAYRIAWVGGCVLYRRSALVETGGFDFWERLPERHSGEDVAAQWRVMERFGGAGIVPSGAVHLEAPTTLPVREVDAFDVVFAEEQVEQPDPPGSPEQPAVQESPDPQEEHLGDVPPEESTRSVGGADPRADRS</sequence>
<keyword evidence="8" id="KW-1185">Reference proteome</keyword>
<dbReference type="Proteomes" id="UP000215316">
    <property type="component" value="Unassembled WGS sequence"/>
</dbReference>
<feature type="compositionally biased region" description="Gly residues" evidence="5">
    <location>
        <begin position="1"/>
        <end position="21"/>
    </location>
</feature>
<feature type="domain" description="Glycosyltransferase 2-like" evidence="6">
    <location>
        <begin position="55"/>
        <end position="175"/>
    </location>
</feature>
<dbReference type="InterPro" id="IPR029044">
    <property type="entry name" value="Nucleotide-diphossugar_trans"/>
</dbReference>
<keyword evidence="4" id="KW-0808">Transferase</keyword>
<protein>
    <recommendedName>
        <fullName evidence="6">Glycosyltransferase 2-like domain-containing protein</fullName>
    </recommendedName>
</protein>
<evidence type="ECO:0000256" key="3">
    <source>
        <dbReference type="ARBA" id="ARBA00022676"/>
    </source>
</evidence>